<reference evidence="2" key="1">
    <citation type="submission" date="2021-11" db="EMBL/GenBank/DDBJ databases">
        <authorList>
            <person name="Schell T."/>
        </authorList>
    </citation>
    <scope>NUCLEOTIDE SEQUENCE</scope>
    <source>
        <strain evidence="2">M5</strain>
    </source>
</reference>
<feature type="compositionally biased region" description="Basic and acidic residues" evidence="1">
    <location>
        <begin position="10"/>
        <end position="28"/>
    </location>
</feature>
<dbReference type="Proteomes" id="UP000789390">
    <property type="component" value="Unassembled WGS sequence"/>
</dbReference>
<dbReference type="AlphaFoldDB" id="A0A8J2RYM9"/>
<evidence type="ECO:0000313" key="2">
    <source>
        <dbReference type="EMBL" id="CAH0108138.1"/>
    </source>
</evidence>
<evidence type="ECO:0000256" key="1">
    <source>
        <dbReference type="SAM" id="MobiDB-lite"/>
    </source>
</evidence>
<keyword evidence="3" id="KW-1185">Reference proteome</keyword>
<dbReference type="OrthoDB" id="8184882at2759"/>
<gene>
    <name evidence="2" type="ORF">DGAL_LOCUS11504</name>
</gene>
<evidence type="ECO:0000313" key="3">
    <source>
        <dbReference type="Proteomes" id="UP000789390"/>
    </source>
</evidence>
<accession>A0A8J2RYM9</accession>
<sequence length="84" mass="9581">MRVIQMTTDGEVKAGEKNNLEKPRDPDRTRDLFGVQLEVTSLLLEGERRKLSVLQRELRGALNREAGSLKAKERQQHELILAIS</sequence>
<proteinExistence type="predicted"/>
<dbReference type="EMBL" id="CAKKLH010000281">
    <property type="protein sequence ID" value="CAH0108138.1"/>
    <property type="molecule type" value="Genomic_DNA"/>
</dbReference>
<feature type="region of interest" description="Disordered" evidence="1">
    <location>
        <begin position="1"/>
        <end position="28"/>
    </location>
</feature>
<name>A0A8J2RYM9_9CRUS</name>
<protein>
    <submittedName>
        <fullName evidence="2">Uncharacterized protein</fullName>
    </submittedName>
</protein>
<comment type="caution">
    <text evidence="2">The sequence shown here is derived from an EMBL/GenBank/DDBJ whole genome shotgun (WGS) entry which is preliminary data.</text>
</comment>
<organism evidence="2 3">
    <name type="scientific">Daphnia galeata</name>
    <dbReference type="NCBI Taxonomy" id="27404"/>
    <lineage>
        <taxon>Eukaryota</taxon>
        <taxon>Metazoa</taxon>
        <taxon>Ecdysozoa</taxon>
        <taxon>Arthropoda</taxon>
        <taxon>Crustacea</taxon>
        <taxon>Branchiopoda</taxon>
        <taxon>Diplostraca</taxon>
        <taxon>Cladocera</taxon>
        <taxon>Anomopoda</taxon>
        <taxon>Daphniidae</taxon>
        <taxon>Daphnia</taxon>
    </lineage>
</organism>